<dbReference type="Gene3D" id="3.40.50.720">
    <property type="entry name" value="NAD(P)-binding Rossmann-like Domain"/>
    <property type="match status" value="1"/>
</dbReference>
<dbReference type="PRINTS" id="PR00080">
    <property type="entry name" value="SDRFAMILY"/>
</dbReference>
<dbReference type="PRINTS" id="PR00081">
    <property type="entry name" value="GDHRDH"/>
</dbReference>
<name>A0A3B0C870_9FLAO</name>
<dbReference type="OrthoDB" id="9803333at2"/>
<keyword evidence="2" id="KW-0521">NADP</keyword>
<dbReference type="Proteomes" id="UP000276603">
    <property type="component" value="Unassembled WGS sequence"/>
</dbReference>
<sequence>MKNLEGKIALVTGSSRGLGKEMAIRLSENGANVVITYHSDKEAANNTVAQIEKGGGKGGKAFALQLDTGKVSTFDDFFNRLSMELKSKWNATNLDILVNNAGIIPQAPIASMDEKTFDLVTNIQYKGVFFLTQKALKLLNEGGRIINISTGLARFSLPGHAAYAAAKSAVETFTRYLAKELGPKKITVNVVAPGAINTDVNREAFKNPQVSGFISQMTALGRVGESEDIGGVVSFLTSDEARWITGQRVEVSGGMFL</sequence>
<comment type="caution">
    <text evidence="4">The sequence shown here is derived from an EMBL/GenBank/DDBJ whole genome shotgun (WGS) entry which is preliminary data.</text>
</comment>
<dbReference type="FunFam" id="3.40.50.720:FF:000374">
    <property type="entry name" value="3-oxoacyl-(Acyl-carrier-protein) reductase"/>
    <property type="match status" value="1"/>
</dbReference>
<evidence type="ECO:0000256" key="2">
    <source>
        <dbReference type="ARBA" id="ARBA00022857"/>
    </source>
</evidence>
<evidence type="ECO:0000256" key="1">
    <source>
        <dbReference type="ARBA" id="ARBA00006484"/>
    </source>
</evidence>
<keyword evidence="5" id="KW-1185">Reference proteome</keyword>
<dbReference type="GO" id="GO:0016491">
    <property type="term" value="F:oxidoreductase activity"/>
    <property type="evidence" value="ECO:0007669"/>
    <property type="project" value="UniProtKB-KW"/>
</dbReference>
<reference evidence="4 5" key="1">
    <citation type="submission" date="2018-10" db="EMBL/GenBank/DDBJ databases">
        <title>Ulvibacterium marinum gen. nov., sp. nov., a novel marine bacterium of the family Flavobacteriaceae, isolated from a culture of the green alga Ulva prolifera.</title>
        <authorList>
            <person name="Zhang Z."/>
        </authorList>
    </citation>
    <scope>NUCLEOTIDE SEQUENCE [LARGE SCALE GENOMIC DNA]</scope>
    <source>
        <strain evidence="4 5">CCMM003</strain>
    </source>
</reference>
<evidence type="ECO:0000313" key="4">
    <source>
        <dbReference type="EMBL" id="RKN79967.1"/>
    </source>
</evidence>
<comment type="similarity">
    <text evidence="1">Belongs to the short-chain dehydrogenases/reductases (SDR) family.</text>
</comment>
<dbReference type="Pfam" id="PF13561">
    <property type="entry name" value="adh_short_C2"/>
    <property type="match status" value="1"/>
</dbReference>
<dbReference type="SUPFAM" id="SSF51735">
    <property type="entry name" value="NAD(P)-binding Rossmann-fold domains"/>
    <property type="match status" value="1"/>
</dbReference>
<protein>
    <submittedName>
        <fullName evidence="4">SDR family oxidoreductase</fullName>
    </submittedName>
</protein>
<organism evidence="4 5">
    <name type="scientific">Ulvibacterium marinum</name>
    <dbReference type="NCBI Taxonomy" id="2419782"/>
    <lineage>
        <taxon>Bacteria</taxon>
        <taxon>Pseudomonadati</taxon>
        <taxon>Bacteroidota</taxon>
        <taxon>Flavobacteriia</taxon>
        <taxon>Flavobacteriales</taxon>
        <taxon>Flavobacteriaceae</taxon>
        <taxon>Ulvibacterium</taxon>
    </lineage>
</organism>
<gene>
    <name evidence="4" type="ORF">D7Z94_17095</name>
</gene>
<dbReference type="InterPro" id="IPR002347">
    <property type="entry name" value="SDR_fam"/>
</dbReference>
<dbReference type="RefSeq" id="WP_120712777.1">
    <property type="nucleotide sequence ID" value="NZ_RBCJ01000003.1"/>
</dbReference>
<dbReference type="PANTHER" id="PTHR43639:SF1">
    <property type="entry name" value="SHORT-CHAIN DEHYDROGENASE_REDUCTASE FAMILY PROTEIN"/>
    <property type="match status" value="1"/>
</dbReference>
<evidence type="ECO:0000313" key="5">
    <source>
        <dbReference type="Proteomes" id="UP000276603"/>
    </source>
</evidence>
<dbReference type="InterPro" id="IPR036291">
    <property type="entry name" value="NAD(P)-bd_dom_sf"/>
</dbReference>
<accession>A0A3B0C870</accession>
<keyword evidence="3" id="KW-0560">Oxidoreductase</keyword>
<proteinExistence type="inferred from homology"/>
<evidence type="ECO:0000256" key="3">
    <source>
        <dbReference type="ARBA" id="ARBA00023002"/>
    </source>
</evidence>
<dbReference type="AlphaFoldDB" id="A0A3B0C870"/>
<dbReference type="PANTHER" id="PTHR43639">
    <property type="entry name" value="OXIDOREDUCTASE, SHORT-CHAIN DEHYDROGENASE/REDUCTASE FAMILY (AFU_ORTHOLOGUE AFUA_5G02870)"/>
    <property type="match status" value="1"/>
</dbReference>
<dbReference type="EMBL" id="RBCJ01000003">
    <property type="protein sequence ID" value="RKN79967.1"/>
    <property type="molecule type" value="Genomic_DNA"/>
</dbReference>